<dbReference type="CDD" id="cd01949">
    <property type="entry name" value="GGDEF"/>
    <property type="match status" value="1"/>
</dbReference>
<sequence>MDDLHPSLFQALPDAVYVIDPATSRIVDCNRAAHEDLLLERDDVLEHSVLSLQTRVHGMPAWSAIAEVIRRNSPYRFIGGHRRADGSELPVEVVTSVATLNGEERFISVARDISRRPGVAAPPDERATGWQILHDLADGVWDWYPAQERLVFSPRLHSLLGYGPEEMPEVIETWKDNVHPDDLPVVITTLQDHLAGERHQFEAVYRLRNRNGHYLWVHDRGSVVDWDDEGRPLRVTGLVHDVTDAKAVEARLQREADRDMLTGLLNRRKGMGRLEELLARAQRSGRRLALIALDVDHFKPVNDRYGHLVGDSVLEALGRLIAQHAPPDAVAMRWGGEEFLIGLPLDDGASGCRLATTLLTAIEARDWPEPLQDETITASAGVTRSDPRIESINDLIAAADRALYLAKREGRNRVAQSEYHPPCHAERQPEATP</sequence>
<dbReference type="Gene3D" id="3.30.450.20">
    <property type="entry name" value="PAS domain"/>
    <property type="match status" value="2"/>
</dbReference>
<organism evidence="6 7">
    <name type="scientific">Guyparkeria halophila</name>
    <dbReference type="NCBI Taxonomy" id="47960"/>
    <lineage>
        <taxon>Bacteria</taxon>
        <taxon>Pseudomonadati</taxon>
        <taxon>Pseudomonadota</taxon>
        <taxon>Gammaproteobacteria</taxon>
        <taxon>Chromatiales</taxon>
        <taxon>Thioalkalibacteraceae</taxon>
        <taxon>Guyparkeria</taxon>
    </lineage>
</organism>
<dbReference type="AlphaFoldDB" id="A0A6I6D6S2"/>
<dbReference type="SMART" id="SM00086">
    <property type="entry name" value="PAC"/>
    <property type="match status" value="2"/>
</dbReference>
<dbReference type="RefSeq" id="WP_156574925.1">
    <property type="nucleotide sequence ID" value="NZ_CP046415.1"/>
</dbReference>
<name>A0A6I6D6S2_9GAMM</name>
<evidence type="ECO:0000313" key="7">
    <source>
        <dbReference type="Proteomes" id="UP000427716"/>
    </source>
</evidence>
<feature type="domain" description="PAC" evidence="4">
    <location>
        <begin position="201"/>
        <end position="254"/>
    </location>
</feature>
<dbReference type="NCBIfam" id="TIGR00254">
    <property type="entry name" value="GGDEF"/>
    <property type="match status" value="1"/>
</dbReference>
<feature type="region of interest" description="Disordered" evidence="2">
    <location>
        <begin position="412"/>
        <end position="433"/>
    </location>
</feature>
<dbReference type="PROSITE" id="PS50113">
    <property type="entry name" value="PAC"/>
    <property type="match status" value="1"/>
</dbReference>
<evidence type="ECO:0000259" key="4">
    <source>
        <dbReference type="PROSITE" id="PS50113"/>
    </source>
</evidence>
<dbReference type="PANTHER" id="PTHR44757:SF2">
    <property type="entry name" value="BIOFILM ARCHITECTURE MAINTENANCE PROTEIN MBAA"/>
    <property type="match status" value="1"/>
</dbReference>
<dbReference type="PROSITE" id="PS50112">
    <property type="entry name" value="PAS"/>
    <property type="match status" value="1"/>
</dbReference>
<dbReference type="InterPro" id="IPR013655">
    <property type="entry name" value="PAS_fold_3"/>
</dbReference>
<evidence type="ECO:0000259" key="5">
    <source>
        <dbReference type="PROSITE" id="PS50887"/>
    </source>
</evidence>
<dbReference type="Pfam" id="PF13426">
    <property type="entry name" value="PAS_9"/>
    <property type="match status" value="1"/>
</dbReference>
<dbReference type="InterPro" id="IPR035965">
    <property type="entry name" value="PAS-like_dom_sf"/>
</dbReference>
<dbReference type="Gene3D" id="3.30.70.270">
    <property type="match status" value="1"/>
</dbReference>
<dbReference type="SUPFAM" id="SSF55785">
    <property type="entry name" value="PYP-like sensor domain (PAS domain)"/>
    <property type="match status" value="2"/>
</dbReference>
<dbReference type="NCBIfam" id="TIGR00229">
    <property type="entry name" value="sensory_box"/>
    <property type="match status" value="2"/>
</dbReference>
<feature type="compositionally biased region" description="Basic and acidic residues" evidence="2">
    <location>
        <begin position="421"/>
        <end position="433"/>
    </location>
</feature>
<dbReference type="Pfam" id="PF08447">
    <property type="entry name" value="PAS_3"/>
    <property type="match status" value="1"/>
</dbReference>
<accession>A0A6I6D6S2</accession>
<dbReference type="KEGG" id="ghl:GM160_10005"/>
<dbReference type="FunFam" id="3.30.70.270:FF:000001">
    <property type="entry name" value="Diguanylate cyclase domain protein"/>
    <property type="match status" value="1"/>
</dbReference>
<dbReference type="InterPro" id="IPR043128">
    <property type="entry name" value="Rev_trsase/Diguanyl_cyclase"/>
</dbReference>
<dbReference type="InterPro" id="IPR000160">
    <property type="entry name" value="GGDEF_dom"/>
</dbReference>
<proteinExistence type="predicted"/>
<dbReference type="SMART" id="SM00267">
    <property type="entry name" value="GGDEF"/>
    <property type="match status" value="1"/>
</dbReference>
<dbReference type="InterPro" id="IPR000014">
    <property type="entry name" value="PAS"/>
</dbReference>
<dbReference type="InterPro" id="IPR052155">
    <property type="entry name" value="Biofilm_reg_signaling"/>
</dbReference>
<dbReference type="InterPro" id="IPR001610">
    <property type="entry name" value="PAC"/>
</dbReference>
<dbReference type="InterPro" id="IPR000700">
    <property type="entry name" value="PAS-assoc_C"/>
</dbReference>
<dbReference type="GO" id="GO:0003824">
    <property type="term" value="F:catalytic activity"/>
    <property type="evidence" value="ECO:0007669"/>
    <property type="project" value="UniProtKB-ARBA"/>
</dbReference>
<gene>
    <name evidence="6" type="ORF">GM160_10005</name>
</gene>
<dbReference type="SMART" id="SM00091">
    <property type="entry name" value="PAS"/>
    <property type="match status" value="2"/>
</dbReference>
<reference evidence="6 7" key="1">
    <citation type="submission" date="2019-11" db="EMBL/GenBank/DDBJ databases">
        <authorList>
            <person name="Zhang J."/>
            <person name="Sun C."/>
        </authorList>
    </citation>
    <scope>NUCLEOTIDE SEQUENCE [LARGE SCALE GENOMIC DNA]</scope>
    <source>
        <strain evidence="7">sp2</strain>
    </source>
</reference>
<dbReference type="Proteomes" id="UP000427716">
    <property type="component" value="Chromosome"/>
</dbReference>
<feature type="domain" description="PAS" evidence="3">
    <location>
        <begin position="152"/>
        <end position="197"/>
    </location>
</feature>
<dbReference type="PANTHER" id="PTHR44757">
    <property type="entry name" value="DIGUANYLATE CYCLASE DGCP"/>
    <property type="match status" value="1"/>
</dbReference>
<comment type="cofactor">
    <cofactor evidence="1">
        <name>Mg(2+)</name>
        <dbReference type="ChEBI" id="CHEBI:18420"/>
    </cofactor>
</comment>
<dbReference type="InterPro" id="IPR029787">
    <property type="entry name" value="Nucleotide_cyclase"/>
</dbReference>
<dbReference type="CDD" id="cd00130">
    <property type="entry name" value="PAS"/>
    <property type="match status" value="2"/>
</dbReference>
<dbReference type="SUPFAM" id="SSF55073">
    <property type="entry name" value="Nucleotide cyclase"/>
    <property type="match status" value="1"/>
</dbReference>
<keyword evidence="7" id="KW-1185">Reference proteome</keyword>
<evidence type="ECO:0000313" key="6">
    <source>
        <dbReference type="EMBL" id="QGT79194.1"/>
    </source>
</evidence>
<evidence type="ECO:0000256" key="1">
    <source>
        <dbReference type="ARBA" id="ARBA00001946"/>
    </source>
</evidence>
<evidence type="ECO:0000256" key="2">
    <source>
        <dbReference type="SAM" id="MobiDB-lite"/>
    </source>
</evidence>
<dbReference type="PROSITE" id="PS50887">
    <property type="entry name" value="GGDEF"/>
    <property type="match status" value="1"/>
</dbReference>
<protein>
    <submittedName>
        <fullName evidence="6">Diguanylate cyclase</fullName>
    </submittedName>
</protein>
<evidence type="ECO:0000259" key="3">
    <source>
        <dbReference type="PROSITE" id="PS50112"/>
    </source>
</evidence>
<dbReference type="EMBL" id="CP046415">
    <property type="protein sequence ID" value="QGT79194.1"/>
    <property type="molecule type" value="Genomic_DNA"/>
</dbReference>
<feature type="domain" description="GGDEF" evidence="5">
    <location>
        <begin position="286"/>
        <end position="419"/>
    </location>
</feature>
<dbReference type="Pfam" id="PF00990">
    <property type="entry name" value="GGDEF"/>
    <property type="match status" value="1"/>
</dbReference>